<keyword evidence="5" id="KW-1185">Reference proteome</keyword>
<dbReference type="Proteomes" id="UP001162164">
    <property type="component" value="Unassembled WGS sequence"/>
</dbReference>
<dbReference type="PROSITE" id="PS00233">
    <property type="entry name" value="CHIT_BIND_RR_1"/>
    <property type="match status" value="1"/>
</dbReference>
<proteinExistence type="predicted"/>
<dbReference type="InterPro" id="IPR031311">
    <property type="entry name" value="CHIT_BIND_RR_consensus"/>
</dbReference>
<dbReference type="EMBL" id="JAPWTJ010000888">
    <property type="protein sequence ID" value="KAJ8975031.1"/>
    <property type="molecule type" value="Genomic_DNA"/>
</dbReference>
<gene>
    <name evidence="4" type="ORF">NQ317_008201</name>
</gene>
<evidence type="ECO:0000313" key="5">
    <source>
        <dbReference type="Proteomes" id="UP001162164"/>
    </source>
</evidence>
<accession>A0ABQ9JA32</accession>
<protein>
    <submittedName>
        <fullName evidence="4">Uncharacterized protein</fullName>
    </submittedName>
</protein>
<name>A0ABQ9JA32_9CUCU</name>
<dbReference type="PRINTS" id="PR00947">
    <property type="entry name" value="CUTICLE"/>
</dbReference>
<dbReference type="PANTHER" id="PTHR10380:SF241">
    <property type="entry name" value="CUTICULAR PROTEIN 47EG-RELATED"/>
    <property type="match status" value="1"/>
</dbReference>
<sequence>MKAVGAVEYYIHTTYIVVTLTLIVATWAQQPPGEPIPIVKYENEGVNADGSYQWSYETGNGIVAQEQGQIKNAESENAAAEVQGSFQYQAPDGTPISLNYVANEEGFQPSRGSFTDSPPIPPAIQKALEWLEAHPEPEQPGQASNLQPVYNRAPPQRKY</sequence>
<reference evidence="4" key="1">
    <citation type="journal article" date="2023" name="Insect Mol. Biol.">
        <title>Genome sequencing provides insights into the evolution of gene families encoding plant cell wall-degrading enzymes in longhorned beetles.</title>
        <authorList>
            <person name="Shin N.R."/>
            <person name="Okamura Y."/>
            <person name="Kirsch R."/>
            <person name="Pauchet Y."/>
        </authorList>
    </citation>
    <scope>NUCLEOTIDE SEQUENCE</scope>
    <source>
        <strain evidence="4">MMC_N1</strain>
    </source>
</reference>
<dbReference type="InterPro" id="IPR050468">
    <property type="entry name" value="Cuticle_Struct_Prot"/>
</dbReference>
<evidence type="ECO:0000313" key="4">
    <source>
        <dbReference type="EMBL" id="KAJ8975031.1"/>
    </source>
</evidence>
<evidence type="ECO:0000256" key="1">
    <source>
        <dbReference type="ARBA" id="ARBA00022460"/>
    </source>
</evidence>
<dbReference type="PROSITE" id="PS51155">
    <property type="entry name" value="CHIT_BIND_RR_2"/>
    <property type="match status" value="1"/>
</dbReference>
<dbReference type="Pfam" id="PF00379">
    <property type="entry name" value="Chitin_bind_4"/>
    <property type="match status" value="1"/>
</dbReference>
<evidence type="ECO:0000256" key="3">
    <source>
        <dbReference type="SAM" id="MobiDB-lite"/>
    </source>
</evidence>
<feature type="region of interest" description="Disordered" evidence="3">
    <location>
        <begin position="133"/>
        <end position="159"/>
    </location>
</feature>
<dbReference type="PANTHER" id="PTHR10380">
    <property type="entry name" value="CUTICLE PROTEIN"/>
    <property type="match status" value="1"/>
</dbReference>
<dbReference type="InterPro" id="IPR000618">
    <property type="entry name" value="Insect_cuticle"/>
</dbReference>
<evidence type="ECO:0000256" key="2">
    <source>
        <dbReference type="PROSITE-ProRule" id="PRU00497"/>
    </source>
</evidence>
<comment type="caution">
    <text evidence="4">The sequence shown here is derived from an EMBL/GenBank/DDBJ whole genome shotgun (WGS) entry which is preliminary data.</text>
</comment>
<keyword evidence="1 2" id="KW-0193">Cuticle</keyword>
<organism evidence="4 5">
    <name type="scientific">Molorchus minor</name>
    <dbReference type="NCBI Taxonomy" id="1323400"/>
    <lineage>
        <taxon>Eukaryota</taxon>
        <taxon>Metazoa</taxon>
        <taxon>Ecdysozoa</taxon>
        <taxon>Arthropoda</taxon>
        <taxon>Hexapoda</taxon>
        <taxon>Insecta</taxon>
        <taxon>Pterygota</taxon>
        <taxon>Neoptera</taxon>
        <taxon>Endopterygota</taxon>
        <taxon>Coleoptera</taxon>
        <taxon>Polyphaga</taxon>
        <taxon>Cucujiformia</taxon>
        <taxon>Chrysomeloidea</taxon>
        <taxon>Cerambycidae</taxon>
        <taxon>Lamiinae</taxon>
        <taxon>Monochamini</taxon>
        <taxon>Molorchus</taxon>
    </lineage>
</organism>